<reference evidence="3 4" key="1">
    <citation type="submission" date="2019-09" db="EMBL/GenBank/DDBJ databases">
        <title>Draft genome of the ectomycorrhizal ascomycete Sphaerosporella brunnea.</title>
        <authorList>
            <consortium name="DOE Joint Genome Institute"/>
            <person name="Benucci G.M."/>
            <person name="Marozzi G."/>
            <person name="Antonielli L."/>
            <person name="Sanchez S."/>
            <person name="Marco P."/>
            <person name="Wang X."/>
            <person name="Falini L.B."/>
            <person name="Barry K."/>
            <person name="Haridas S."/>
            <person name="Lipzen A."/>
            <person name="Labutti K."/>
            <person name="Grigoriev I.V."/>
            <person name="Murat C."/>
            <person name="Martin F."/>
            <person name="Albertini E."/>
            <person name="Donnini D."/>
            <person name="Bonito G."/>
        </authorList>
    </citation>
    <scope>NUCLEOTIDE SEQUENCE [LARGE SCALE GENOMIC DNA]</scope>
    <source>
        <strain evidence="3 4">Sb_GMNB300</strain>
    </source>
</reference>
<evidence type="ECO:0000313" key="4">
    <source>
        <dbReference type="Proteomes" id="UP000326924"/>
    </source>
</evidence>
<evidence type="ECO:0000256" key="1">
    <source>
        <dbReference type="SAM" id="Coils"/>
    </source>
</evidence>
<dbReference type="EMBL" id="VXIS01000074">
    <property type="protein sequence ID" value="KAA8907986.1"/>
    <property type="molecule type" value="Genomic_DNA"/>
</dbReference>
<feature type="region of interest" description="Disordered" evidence="2">
    <location>
        <begin position="89"/>
        <end position="116"/>
    </location>
</feature>
<name>A0A5J5EYT0_9PEZI</name>
<gene>
    <name evidence="3" type="ORF">FN846DRAFT_918735</name>
</gene>
<dbReference type="InParanoid" id="A0A5J5EYT0"/>
<organism evidence="3 4">
    <name type="scientific">Sphaerosporella brunnea</name>
    <dbReference type="NCBI Taxonomy" id="1250544"/>
    <lineage>
        <taxon>Eukaryota</taxon>
        <taxon>Fungi</taxon>
        <taxon>Dikarya</taxon>
        <taxon>Ascomycota</taxon>
        <taxon>Pezizomycotina</taxon>
        <taxon>Pezizomycetes</taxon>
        <taxon>Pezizales</taxon>
        <taxon>Pyronemataceae</taxon>
        <taxon>Sphaerosporella</taxon>
    </lineage>
</organism>
<protein>
    <submittedName>
        <fullName evidence="3">Uncharacterized protein</fullName>
    </submittedName>
</protein>
<dbReference type="Proteomes" id="UP000326924">
    <property type="component" value="Unassembled WGS sequence"/>
</dbReference>
<sequence length="212" mass="23597">MHGESYLPLRPHLHLISSNPNSNTSCNNCNILFRAHRPVHLITLANPHRIVVLSGRTGQWLLTHKGTSPDSFAAFCTIVEGKLAKHLAEGKYKGEHPEEEKKKEEEEEQPELGKEEVEALKKAVSELTLELAELSKVVLKLMEALEKRSGGEAQALSRELQGLGMELDRVADRLDYAAADRLRLQERVVALERSAPCAFTPDCWSEVGQSEA</sequence>
<dbReference type="AlphaFoldDB" id="A0A5J5EYT0"/>
<keyword evidence="1" id="KW-0175">Coiled coil</keyword>
<comment type="caution">
    <text evidence="3">The sequence shown here is derived from an EMBL/GenBank/DDBJ whole genome shotgun (WGS) entry which is preliminary data.</text>
</comment>
<accession>A0A5J5EYT0</accession>
<keyword evidence="4" id="KW-1185">Reference proteome</keyword>
<evidence type="ECO:0000256" key="2">
    <source>
        <dbReference type="SAM" id="MobiDB-lite"/>
    </source>
</evidence>
<evidence type="ECO:0000313" key="3">
    <source>
        <dbReference type="EMBL" id="KAA8907986.1"/>
    </source>
</evidence>
<feature type="coiled-coil region" evidence="1">
    <location>
        <begin position="117"/>
        <end position="173"/>
    </location>
</feature>
<proteinExistence type="predicted"/>
<feature type="compositionally biased region" description="Basic and acidic residues" evidence="2">
    <location>
        <begin position="89"/>
        <end position="104"/>
    </location>
</feature>